<dbReference type="GO" id="GO:0008810">
    <property type="term" value="F:cellulase activity"/>
    <property type="evidence" value="ECO:0007669"/>
    <property type="project" value="InterPro"/>
</dbReference>
<comment type="similarity">
    <text evidence="1 2">Belongs to the glycosyl hydrolase 12 (cellulase H) family.</text>
</comment>
<evidence type="ECO:0000313" key="5">
    <source>
        <dbReference type="Proteomes" id="UP000076798"/>
    </source>
</evidence>
<keyword evidence="2" id="KW-0378">Hydrolase</keyword>
<dbReference type="GO" id="GO:0030246">
    <property type="term" value="F:carbohydrate binding"/>
    <property type="evidence" value="ECO:0007669"/>
    <property type="project" value="UniProtKB-KW"/>
</dbReference>
<evidence type="ECO:0000256" key="1">
    <source>
        <dbReference type="ARBA" id="ARBA00005519"/>
    </source>
</evidence>
<keyword evidence="3" id="KW-0732">Signal</keyword>
<evidence type="ECO:0000256" key="3">
    <source>
        <dbReference type="SAM" id="SignalP"/>
    </source>
</evidence>
<reference evidence="4 5" key="1">
    <citation type="journal article" date="2016" name="Mol. Biol. Evol.">
        <title>Comparative Genomics of Early-Diverging Mushroom-Forming Fungi Provides Insights into the Origins of Lignocellulose Decay Capabilities.</title>
        <authorList>
            <person name="Nagy L.G."/>
            <person name="Riley R."/>
            <person name="Tritt A."/>
            <person name="Adam C."/>
            <person name="Daum C."/>
            <person name="Floudas D."/>
            <person name="Sun H."/>
            <person name="Yadav J.S."/>
            <person name="Pangilinan J."/>
            <person name="Larsson K.H."/>
            <person name="Matsuura K."/>
            <person name="Barry K."/>
            <person name="Labutti K."/>
            <person name="Kuo R."/>
            <person name="Ohm R.A."/>
            <person name="Bhattacharya S.S."/>
            <person name="Shirouzu T."/>
            <person name="Yoshinaga Y."/>
            <person name="Martin F.M."/>
            <person name="Grigoriev I.V."/>
            <person name="Hibbett D.S."/>
        </authorList>
    </citation>
    <scope>NUCLEOTIDE SEQUENCE [LARGE SCALE GENOMIC DNA]</scope>
    <source>
        <strain evidence="4 5">HHB10207 ss-3</strain>
    </source>
</reference>
<dbReference type="SUPFAM" id="SSF49899">
    <property type="entry name" value="Concanavalin A-like lectins/glucanases"/>
    <property type="match status" value="1"/>
</dbReference>
<dbReference type="PANTHER" id="PTHR34002:SF9">
    <property type="entry name" value="XYLOGLUCAN-SPECIFIC ENDO-BETA-1,4-GLUCANASE A"/>
    <property type="match status" value="1"/>
</dbReference>
<proteinExistence type="inferred from homology"/>
<gene>
    <name evidence="4" type="ORF">SISSUDRAFT_1035746</name>
</gene>
<dbReference type="PANTHER" id="PTHR34002">
    <property type="entry name" value="BLR1656 PROTEIN"/>
    <property type="match status" value="1"/>
</dbReference>
<keyword evidence="2" id="KW-0624">Polysaccharide degradation</keyword>
<keyword evidence="2" id="KW-0326">Glycosidase</keyword>
<dbReference type="OrthoDB" id="89349at2759"/>
<evidence type="ECO:0000256" key="2">
    <source>
        <dbReference type="RuleBase" id="RU361163"/>
    </source>
</evidence>
<dbReference type="InterPro" id="IPR013319">
    <property type="entry name" value="GH11/12"/>
</dbReference>
<keyword evidence="5" id="KW-1185">Reference proteome</keyword>
<protein>
    <submittedName>
        <fullName evidence="4">Concanavalin A-like lectin/glucanase</fullName>
    </submittedName>
</protein>
<dbReference type="AlphaFoldDB" id="A0A166ABR0"/>
<dbReference type="InterPro" id="IPR002594">
    <property type="entry name" value="GH12"/>
</dbReference>
<feature type="signal peptide" evidence="3">
    <location>
        <begin position="1"/>
        <end position="22"/>
    </location>
</feature>
<name>A0A166ABR0_9AGAM</name>
<sequence length="311" mass="33183">MFTVRSLLSTAFLTAFFIPVSAQTITGATDCVTAGKYTFCQDLWGAASGVGSQNTTSYYASTTGQIASWSTTYNWANAPSQVKSFANVASNTVQGFQLATLATAPTFWVWGYDSSSADLKADVVYNIWLGTASFGTPASSSSNYQMSFLASSHYQDAEGSLLASAINIPGSGATWDIWSGTSSTWNVISFVSTFENTNLTADLKNFLQYLVINNGLPASLYIQSIQAGTDVYVGSAELYTTRYSVEATAGGNILSPPPSTSCYSTSPPAQTHYGQWDPLLAFAEQLATSKTHTFLTNPGDEVLLARYSLAE</sequence>
<dbReference type="EMBL" id="KV428149">
    <property type="protein sequence ID" value="KZT35180.1"/>
    <property type="molecule type" value="Genomic_DNA"/>
</dbReference>
<dbReference type="Gene3D" id="2.60.120.180">
    <property type="match status" value="1"/>
</dbReference>
<evidence type="ECO:0000313" key="4">
    <source>
        <dbReference type="EMBL" id="KZT35180.1"/>
    </source>
</evidence>
<accession>A0A166ABR0</accession>
<dbReference type="Pfam" id="PF01670">
    <property type="entry name" value="Glyco_hydro_12"/>
    <property type="match status" value="1"/>
</dbReference>
<keyword evidence="4" id="KW-0430">Lectin</keyword>
<organism evidence="4 5">
    <name type="scientific">Sistotremastrum suecicum HHB10207 ss-3</name>
    <dbReference type="NCBI Taxonomy" id="1314776"/>
    <lineage>
        <taxon>Eukaryota</taxon>
        <taxon>Fungi</taxon>
        <taxon>Dikarya</taxon>
        <taxon>Basidiomycota</taxon>
        <taxon>Agaricomycotina</taxon>
        <taxon>Agaricomycetes</taxon>
        <taxon>Sistotremastrales</taxon>
        <taxon>Sistotremastraceae</taxon>
        <taxon>Sistotremastrum</taxon>
    </lineage>
</organism>
<dbReference type="STRING" id="1314776.A0A166ABR0"/>
<feature type="chain" id="PRO_5007870527" evidence="3">
    <location>
        <begin position="23"/>
        <end position="311"/>
    </location>
</feature>
<dbReference type="InterPro" id="IPR013320">
    <property type="entry name" value="ConA-like_dom_sf"/>
</dbReference>
<keyword evidence="2" id="KW-0119">Carbohydrate metabolism</keyword>
<dbReference type="Proteomes" id="UP000076798">
    <property type="component" value="Unassembled WGS sequence"/>
</dbReference>
<dbReference type="GO" id="GO:0000272">
    <property type="term" value="P:polysaccharide catabolic process"/>
    <property type="evidence" value="ECO:0007669"/>
    <property type="project" value="UniProtKB-KW"/>
</dbReference>